<accession>A0A8S5MI93</accession>
<evidence type="ECO:0000313" key="1">
    <source>
        <dbReference type="EMBL" id="DAD81920.1"/>
    </source>
</evidence>
<name>A0A8S5MI93_9CAUD</name>
<reference evidence="1" key="1">
    <citation type="journal article" date="2021" name="Proc. Natl. Acad. Sci. U.S.A.">
        <title>A Catalog of Tens of Thousands of Viruses from Human Metagenomes Reveals Hidden Associations with Chronic Diseases.</title>
        <authorList>
            <person name="Tisza M.J."/>
            <person name="Buck C.B."/>
        </authorList>
    </citation>
    <scope>NUCLEOTIDE SEQUENCE</scope>
    <source>
        <strain evidence="1">CtAvK3</strain>
    </source>
</reference>
<sequence>MTRAEQNAYECWDEENKEFDWEEYQKLCDIADYRDCEE</sequence>
<proteinExistence type="predicted"/>
<organism evidence="1">
    <name type="scientific">Siphoviridae sp. ctAvK3</name>
    <dbReference type="NCBI Taxonomy" id="2826184"/>
    <lineage>
        <taxon>Viruses</taxon>
        <taxon>Duplodnaviria</taxon>
        <taxon>Heunggongvirae</taxon>
        <taxon>Uroviricota</taxon>
        <taxon>Caudoviricetes</taxon>
    </lineage>
</organism>
<dbReference type="EMBL" id="BK014910">
    <property type="protein sequence ID" value="DAD81920.1"/>
    <property type="molecule type" value="Genomic_DNA"/>
</dbReference>
<protein>
    <submittedName>
        <fullName evidence="1">Uncharacterized protein</fullName>
    </submittedName>
</protein>